<dbReference type="EMBL" id="LHPG02000003">
    <property type="protein sequence ID" value="PRW60038.1"/>
    <property type="molecule type" value="Genomic_DNA"/>
</dbReference>
<comment type="caution">
    <text evidence="2">The sequence shown here is derived from an EMBL/GenBank/DDBJ whole genome shotgun (WGS) entry which is preliminary data.</text>
</comment>
<sequence>MAQLQHELADALLPHAVSALWRVLTDPAEGGGIAQQIEQAVHGALAQQRDEELQRRGQAAARAGS</sequence>
<feature type="region of interest" description="Disordered" evidence="1">
    <location>
        <begin position="45"/>
        <end position="65"/>
    </location>
</feature>
<dbReference type="GO" id="GO:0016787">
    <property type="term" value="F:hydrolase activity"/>
    <property type="evidence" value="ECO:0007669"/>
    <property type="project" value="UniProtKB-KW"/>
</dbReference>
<gene>
    <name evidence="2" type="ORF">C2E21_1336</name>
</gene>
<name>A0A2P6U157_CHLSO</name>
<dbReference type="Proteomes" id="UP000239899">
    <property type="component" value="Unassembled WGS sequence"/>
</dbReference>
<keyword evidence="3" id="KW-1185">Reference proteome</keyword>
<feature type="compositionally biased region" description="Low complexity" evidence="1">
    <location>
        <begin position="56"/>
        <end position="65"/>
    </location>
</feature>
<evidence type="ECO:0000313" key="2">
    <source>
        <dbReference type="EMBL" id="PRW60038.1"/>
    </source>
</evidence>
<evidence type="ECO:0000313" key="3">
    <source>
        <dbReference type="Proteomes" id="UP000239899"/>
    </source>
</evidence>
<organism evidence="2 3">
    <name type="scientific">Chlorella sorokiniana</name>
    <name type="common">Freshwater green alga</name>
    <dbReference type="NCBI Taxonomy" id="3076"/>
    <lineage>
        <taxon>Eukaryota</taxon>
        <taxon>Viridiplantae</taxon>
        <taxon>Chlorophyta</taxon>
        <taxon>core chlorophytes</taxon>
        <taxon>Trebouxiophyceae</taxon>
        <taxon>Chlorellales</taxon>
        <taxon>Chlorellaceae</taxon>
        <taxon>Chlorella clade</taxon>
        <taxon>Chlorella</taxon>
    </lineage>
</organism>
<reference evidence="2 3" key="1">
    <citation type="journal article" date="2018" name="Plant J.">
        <title>Genome sequences of Chlorella sorokiniana UTEX 1602 and Micractinium conductrix SAG 241.80: implications to maltose excretion by a green alga.</title>
        <authorList>
            <person name="Arriola M.B."/>
            <person name="Velmurugan N."/>
            <person name="Zhang Y."/>
            <person name="Plunkett M.H."/>
            <person name="Hondzo H."/>
            <person name="Barney B.M."/>
        </authorList>
    </citation>
    <scope>NUCLEOTIDE SEQUENCE [LARGE SCALE GENOMIC DNA]</scope>
    <source>
        <strain evidence="3">UTEX 1602</strain>
    </source>
</reference>
<protein>
    <submittedName>
        <fullName evidence="2">3D-(3,5 4)-trihydroxycyclohexane-1,2-dione acylhydrolase (Decyclizing)</fullName>
    </submittedName>
</protein>
<accession>A0A2P6U157</accession>
<proteinExistence type="predicted"/>
<dbReference type="AlphaFoldDB" id="A0A2P6U157"/>
<evidence type="ECO:0000256" key="1">
    <source>
        <dbReference type="SAM" id="MobiDB-lite"/>
    </source>
</evidence>